<dbReference type="Proteomes" id="UP000735302">
    <property type="component" value="Unassembled WGS sequence"/>
</dbReference>
<sequence length="349" mass="40179">MAALYRLRQRRRLRRPKIYRDRTNPLDTFDDIELHDKLRFRRQDILELTDLLTNDLELDNRGGAVPPSLQVCVTLRYFATGTFQNAIGEMIGISQPTVSLIVKRTMNALLRRFPDFIHPPAMQDINRNKIEFQEMAGFPNVFGCIDGTHIKIVAPPGNDEDVYVNRKNVYSINVQIVCGARLRILDCVATSPGSFHDARILRESAFWRAMEGEPRAVPQGLILGDSAYPIREWLMTPYAQPVNRQQERFNVSHKSTRVTVERCIGVLKRRWHCLHTELRLSPLRCSKLIYCCAMLHNFAVERAAQQEICPFQNDAEQQDHPPPPAVMGNDRARMVAGQVVRNRLTENFF</sequence>
<evidence type="ECO:0000256" key="9">
    <source>
        <dbReference type="ARBA" id="ARBA00022801"/>
    </source>
</evidence>
<comment type="function">
    <text evidence="12">Transposase-derived protein that may have nuclease activity. Does not have transposase activity.</text>
</comment>
<keyword evidence="8" id="KW-0479">Metal-binding</keyword>
<organism evidence="14 15">
    <name type="scientific">Plakobranchus ocellatus</name>
    <dbReference type="NCBI Taxonomy" id="259542"/>
    <lineage>
        <taxon>Eukaryota</taxon>
        <taxon>Metazoa</taxon>
        <taxon>Spiralia</taxon>
        <taxon>Lophotrochozoa</taxon>
        <taxon>Mollusca</taxon>
        <taxon>Gastropoda</taxon>
        <taxon>Heterobranchia</taxon>
        <taxon>Euthyneura</taxon>
        <taxon>Panpulmonata</taxon>
        <taxon>Sacoglossa</taxon>
        <taxon>Placobranchoidea</taxon>
        <taxon>Plakobranchidae</taxon>
        <taxon>Plakobranchus</taxon>
    </lineage>
</organism>
<evidence type="ECO:0000256" key="12">
    <source>
        <dbReference type="ARBA" id="ARBA00045850"/>
    </source>
</evidence>
<evidence type="ECO:0000256" key="10">
    <source>
        <dbReference type="ARBA" id="ARBA00023242"/>
    </source>
</evidence>
<comment type="similarity">
    <text evidence="4">Belongs to the HARBI1 family.</text>
</comment>
<keyword evidence="7" id="KW-0540">Nuclease</keyword>
<feature type="domain" description="DDE Tnp4" evidence="13">
    <location>
        <begin position="145"/>
        <end position="297"/>
    </location>
</feature>
<comment type="cofactor">
    <cofactor evidence="1">
        <name>a divalent metal cation</name>
        <dbReference type="ChEBI" id="CHEBI:60240"/>
    </cofactor>
</comment>
<dbReference type="GO" id="GO:0046872">
    <property type="term" value="F:metal ion binding"/>
    <property type="evidence" value="ECO:0007669"/>
    <property type="project" value="UniProtKB-KW"/>
</dbReference>
<dbReference type="GO" id="GO:0004518">
    <property type="term" value="F:nuclease activity"/>
    <property type="evidence" value="ECO:0007669"/>
    <property type="project" value="UniProtKB-KW"/>
</dbReference>
<dbReference type="GO" id="GO:0005737">
    <property type="term" value="C:cytoplasm"/>
    <property type="evidence" value="ECO:0007669"/>
    <property type="project" value="UniProtKB-SubCell"/>
</dbReference>
<comment type="caution">
    <text evidence="14">The sequence shown here is derived from an EMBL/GenBank/DDBJ whole genome shotgun (WGS) entry which is preliminary data.</text>
</comment>
<dbReference type="AlphaFoldDB" id="A0AAV4CNZ4"/>
<dbReference type="GO" id="GO:0005634">
    <property type="term" value="C:nucleus"/>
    <property type="evidence" value="ECO:0007669"/>
    <property type="project" value="UniProtKB-SubCell"/>
</dbReference>
<evidence type="ECO:0000313" key="14">
    <source>
        <dbReference type="EMBL" id="GFO33586.1"/>
    </source>
</evidence>
<evidence type="ECO:0000259" key="13">
    <source>
        <dbReference type="Pfam" id="PF13359"/>
    </source>
</evidence>
<dbReference type="EMBL" id="BLXT01006818">
    <property type="protein sequence ID" value="GFO33586.1"/>
    <property type="molecule type" value="Genomic_DNA"/>
</dbReference>
<evidence type="ECO:0000256" key="5">
    <source>
        <dbReference type="ARBA" id="ARBA00015519"/>
    </source>
</evidence>
<keyword evidence="9" id="KW-0378">Hydrolase</keyword>
<evidence type="ECO:0000313" key="15">
    <source>
        <dbReference type="Proteomes" id="UP000735302"/>
    </source>
</evidence>
<evidence type="ECO:0000256" key="1">
    <source>
        <dbReference type="ARBA" id="ARBA00001968"/>
    </source>
</evidence>
<keyword evidence="6" id="KW-0963">Cytoplasm</keyword>
<dbReference type="PRINTS" id="PR02086">
    <property type="entry name" value="PUTNUCHARBI1"/>
</dbReference>
<evidence type="ECO:0000256" key="4">
    <source>
        <dbReference type="ARBA" id="ARBA00006958"/>
    </source>
</evidence>
<accession>A0AAV4CNZ4</accession>
<evidence type="ECO:0000256" key="2">
    <source>
        <dbReference type="ARBA" id="ARBA00004123"/>
    </source>
</evidence>
<keyword evidence="15" id="KW-1185">Reference proteome</keyword>
<name>A0AAV4CNZ4_9GAST</name>
<evidence type="ECO:0000256" key="7">
    <source>
        <dbReference type="ARBA" id="ARBA00022722"/>
    </source>
</evidence>
<protein>
    <recommendedName>
        <fullName evidence="5">Putative nuclease HARBI1</fullName>
    </recommendedName>
    <alternativeName>
        <fullName evidence="11">Harbinger transposase-derived nuclease</fullName>
    </alternativeName>
</protein>
<dbReference type="InterPro" id="IPR027806">
    <property type="entry name" value="HARBI1_dom"/>
</dbReference>
<dbReference type="Pfam" id="PF13359">
    <property type="entry name" value="DDE_Tnp_4"/>
    <property type="match status" value="1"/>
</dbReference>
<comment type="subcellular location">
    <subcellularLocation>
        <location evidence="3">Cytoplasm</location>
    </subcellularLocation>
    <subcellularLocation>
        <location evidence="2">Nucleus</location>
    </subcellularLocation>
</comment>
<evidence type="ECO:0000256" key="6">
    <source>
        <dbReference type="ARBA" id="ARBA00022490"/>
    </source>
</evidence>
<dbReference type="PANTHER" id="PTHR22930:SF85">
    <property type="entry name" value="GH03217P-RELATED"/>
    <property type="match status" value="1"/>
</dbReference>
<proteinExistence type="inferred from homology"/>
<dbReference type="InterPro" id="IPR045249">
    <property type="entry name" value="HARBI1-like"/>
</dbReference>
<gene>
    <name evidence="14" type="ORF">PoB_006009100</name>
</gene>
<evidence type="ECO:0000256" key="8">
    <source>
        <dbReference type="ARBA" id="ARBA00022723"/>
    </source>
</evidence>
<dbReference type="InterPro" id="IPR026103">
    <property type="entry name" value="HARBI1_animal"/>
</dbReference>
<reference evidence="14 15" key="1">
    <citation type="journal article" date="2021" name="Elife">
        <title>Chloroplast acquisition without the gene transfer in kleptoplastic sea slugs, Plakobranchus ocellatus.</title>
        <authorList>
            <person name="Maeda T."/>
            <person name="Takahashi S."/>
            <person name="Yoshida T."/>
            <person name="Shimamura S."/>
            <person name="Takaki Y."/>
            <person name="Nagai Y."/>
            <person name="Toyoda A."/>
            <person name="Suzuki Y."/>
            <person name="Arimoto A."/>
            <person name="Ishii H."/>
            <person name="Satoh N."/>
            <person name="Nishiyama T."/>
            <person name="Hasebe M."/>
            <person name="Maruyama T."/>
            <person name="Minagawa J."/>
            <person name="Obokata J."/>
            <person name="Shigenobu S."/>
        </authorList>
    </citation>
    <scope>NUCLEOTIDE SEQUENCE [LARGE SCALE GENOMIC DNA]</scope>
</reference>
<evidence type="ECO:0000256" key="3">
    <source>
        <dbReference type="ARBA" id="ARBA00004496"/>
    </source>
</evidence>
<keyword evidence="10" id="KW-0539">Nucleus</keyword>
<dbReference type="GO" id="GO:0016787">
    <property type="term" value="F:hydrolase activity"/>
    <property type="evidence" value="ECO:0007669"/>
    <property type="project" value="UniProtKB-KW"/>
</dbReference>
<evidence type="ECO:0000256" key="11">
    <source>
        <dbReference type="ARBA" id="ARBA00030126"/>
    </source>
</evidence>
<dbReference type="PANTHER" id="PTHR22930">
    <property type="match status" value="1"/>
</dbReference>